<feature type="compositionally biased region" description="Polar residues" evidence="1">
    <location>
        <begin position="755"/>
        <end position="773"/>
    </location>
</feature>
<accession>A0A427XG55</accession>
<dbReference type="RefSeq" id="XP_028472943.1">
    <property type="nucleotide sequence ID" value="XM_028618576.1"/>
</dbReference>
<feature type="region of interest" description="Disordered" evidence="1">
    <location>
        <begin position="935"/>
        <end position="1040"/>
    </location>
</feature>
<feature type="compositionally biased region" description="Low complexity" evidence="1">
    <location>
        <begin position="682"/>
        <end position="717"/>
    </location>
</feature>
<comment type="caution">
    <text evidence="2">The sequence shown here is derived from an EMBL/GenBank/DDBJ whole genome shotgun (WGS) entry which is preliminary data.</text>
</comment>
<dbReference type="STRING" id="105984.A0A427XG55"/>
<feature type="region of interest" description="Disordered" evidence="1">
    <location>
        <begin position="90"/>
        <end position="119"/>
    </location>
</feature>
<dbReference type="InterPro" id="IPR036465">
    <property type="entry name" value="vWFA_dom_sf"/>
</dbReference>
<feature type="region of interest" description="Disordered" evidence="1">
    <location>
        <begin position="195"/>
        <end position="432"/>
    </location>
</feature>
<gene>
    <name evidence="2" type="ORF">EHS24_002856</name>
</gene>
<evidence type="ECO:0000313" key="3">
    <source>
        <dbReference type="Proteomes" id="UP000279236"/>
    </source>
</evidence>
<dbReference type="InterPro" id="IPR033511">
    <property type="entry name" value="Cdc24/Scd1_PH_dom"/>
</dbReference>
<feature type="region of interest" description="Disordered" evidence="1">
    <location>
        <begin position="482"/>
        <end position="503"/>
    </location>
</feature>
<organism evidence="2 3">
    <name type="scientific">Apiotrichum porosum</name>
    <dbReference type="NCBI Taxonomy" id="105984"/>
    <lineage>
        <taxon>Eukaryota</taxon>
        <taxon>Fungi</taxon>
        <taxon>Dikarya</taxon>
        <taxon>Basidiomycota</taxon>
        <taxon>Agaricomycotina</taxon>
        <taxon>Tremellomycetes</taxon>
        <taxon>Trichosporonales</taxon>
        <taxon>Trichosporonaceae</taxon>
        <taxon>Apiotrichum</taxon>
    </lineage>
</organism>
<sequence length="2063" mass="222120">MAIDWSLAPAGASACASDPTSLWFVLDLEEDLYLSVPASRALTPSPTSPSDWTAADWPSSPLSVPRRLLSRSHSPSPDNSYLEFPAAAAAQDNCPPSSSYYTTRTSPTPSPPFDDAKTELAPCSAPELAVVVPGPLLQQLDTSSRRPQSWPLPNVSRVPALNHYRPRSQFDVTHSTTIHSMRPPAVNESFEALFDEADTPTRRQDKRVSLSSLRRTLSINGPSGGGLNNGVQPRAASPAGGSGHAFAPHGSRGEAVGYSRPPSRSSSVSTTTSLRHDSAAAAAPPPQRHYAPGSAPQGMSSSYTSYQRAHPHSPYNPSALRSQIVSTTTSQAHRSALSMSSTTSSSSSSRPPSRGSVRAPSRQGSHSYTSHLPSVAEGPPSSRSSVATLRPTPTFLEEIYGNGGRHSPSYNDFVSPPHDDHYDDDDYPSTGAYDRVQQDEVHHPHPHYAGTAPALALAHALEHPSITSLRDPSGAMSNAFNGASGTRRCPPSGPSSPLPEHDLGSVADEEELEEADEAFDGGHDLLVHLSGGQGYADTGCVPQSPSVTSSSPYDGVQSGGGRVEGTNSAQPSHHHLTNWSVPPPPLHSSEAALSPRSTTSSSPNMTLPDFSLYDFGPGKQNDLEPGPQDKQDKATGITHHTKLDLSPTLSYPAAAAAAAVAAGSTGAVSSPPSAPYYPASPSIQYESSSSSSSSASSSRAAKALSPQPSPHHSSSSNHWRHSIQSHTPHHHPAAAPRALSSGLTVYPPAAPASPQPTLSSRAASPQGSPQLTTPFEERNEAIGIEHLIAASGFLDDPSTDPANMMPIGVPLVPSRRQYEEHLHLVQQRQQQLQQQQQQQQQLQQQQQRRLQAPDSVPSSQSSASPKGSLGFTGQQRHPEETTRGLNIKKRNPEAYRHHDRHESFMGGFFDDGSHDHRHNNRAGGLVVEIMDRAAQPSPQPQAPPAHPFHPSGRAPVSPYDVRSDHSPSSPDPAMGTMHHHHGHLQQQYQQQQDADAASAKRYARWSQVTQSSVGSDYSAMTSNTTSTTGRTTGSSSGAPLWSPLVDRGPLFATVFEDEEALDSGALALEFRNDARDPRDAPRDAWVLLPKSHFSHPWKTKTHKSVQSVARASARPIVCQARNPTLSLSADTLFTRCECFVTVYGKVPLDGSHRNIGVCGVCRQQMRIGLSAGSDRPPGKTSKLASLTGGDTIDSPHHILQMAAMSIHGDEHESDDPLMPSSPTLGPIPLTTSPDQPVKVVVPKISIRSELPSVRRAQGGPPVLAMITIEVPPAADRNPYVARSRKDSLAARAAAASATEPSPQLPPSPISSYEATLPGSGSIHSREGSNSAFVHVQADLRRRVQNYKHSGLEVIGPLHLFDILKVKKGPVHRDFHVYLFQEAFVCIVEEKKAGGIGNIFRKETAQQKQGILKLKGRIYLRHVCAINDKSTKDEYVLTLQMESEVDGSDTFSICFQDRGSHEMWKSTLNRLVAEAKDPNNPNGQKYKLAQQLSRSNSTVSASPSGHSLTPVFNDHDTPAPPPCPAGCLGCQAYHVPLAPHHTPLDLVLVLSTPAPTSNNGSLPLKMRLMRTSLQFVLACMGPRDRISLVATELGVNGTVRRTPFLNATVHDSRRRLEMFVEALGTGFQEHDDFEVEISPDERQDVVTAVNVALDVILQRKVKNPLTGMIVISDTSELIKRSQMDLVTARLDAAKVAVHCLGYGKAHDPSPLWMISNHTAGTYTFVKEWYHLRDALAGVVGGLMSIALTNMKLRLTVQDGDFKIAKILGTPMLITSTAGKEIDVDLMALRHGERRELIVQFDLDAGDAAANEHRLSASTDDSRGSMSRHQGLSNGGTSVRSRPSINGGPGGGVDLFAYGGSVSNHQGYDESFLDEVPVVEVDCSFHDPLAGRSASRLANPVLLTLTMLPSSTEQSSALGDPAIIRRRMELLAADMMTRSLLIASRKNFGQAIRVLRDTKRIIETMADSLRANLPASNQIRSRRDVATYKAVEGLTATLTDVDMFLDGLEVNKEMFELDHRNYAAQQAVILRTQRSWTARTPTESNYTTPDVQALIQASTDYAARS</sequence>
<dbReference type="Gene3D" id="3.40.50.410">
    <property type="entry name" value="von Willebrand factor, type A domain"/>
    <property type="match status" value="1"/>
</dbReference>
<evidence type="ECO:0000256" key="1">
    <source>
        <dbReference type="SAM" id="MobiDB-lite"/>
    </source>
</evidence>
<feature type="region of interest" description="Disordered" evidence="1">
    <location>
        <begin position="836"/>
        <end position="892"/>
    </location>
</feature>
<feature type="region of interest" description="Disordered" evidence="1">
    <location>
        <begin position="682"/>
        <end position="773"/>
    </location>
</feature>
<proteinExistence type="predicted"/>
<keyword evidence="3" id="KW-1185">Reference proteome</keyword>
<dbReference type="GeneID" id="39587399"/>
<feature type="compositionally biased region" description="Low complexity" evidence="1">
    <location>
        <begin position="541"/>
        <end position="552"/>
    </location>
</feature>
<protein>
    <recommendedName>
        <fullName evidence="4">PH domain-containing protein</fullName>
    </recommendedName>
</protein>
<feature type="compositionally biased region" description="Low complexity" evidence="1">
    <location>
        <begin position="1021"/>
        <end position="1037"/>
    </location>
</feature>
<dbReference type="Pfam" id="PF15411">
    <property type="entry name" value="PH_10"/>
    <property type="match status" value="1"/>
</dbReference>
<dbReference type="SUPFAM" id="SSF53300">
    <property type="entry name" value="vWA-like"/>
    <property type="match status" value="1"/>
</dbReference>
<dbReference type="OrthoDB" id="299997at2759"/>
<feature type="compositionally biased region" description="Low complexity" evidence="1">
    <location>
        <begin position="836"/>
        <end position="868"/>
    </location>
</feature>
<dbReference type="GO" id="GO:0005085">
    <property type="term" value="F:guanyl-nucleotide exchange factor activity"/>
    <property type="evidence" value="ECO:0007669"/>
    <property type="project" value="InterPro"/>
</dbReference>
<feature type="region of interest" description="Disordered" evidence="1">
    <location>
        <begin position="1812"/>
        <end position="1844"/>
    </location>
</feature>
<feature type="region of interest" description="Disordered" evidence="1">
    <location>
        <begin position="1291"/>
        <end position="1324"/>
    </location>
</feature>
<feature type="region of interest" description="Disordered" evidence="1">
    <location>
        <begin position="537"/>
        <end position="634"/>
    </location>
</feature>
<feature type="compositionally biased region" description="Low complexity" evidence="1">
    <location>
        <begin position="209"/>
        <end position="218"/>
    </location>
</feature>
<feature type="compositionally biased region" description="Basic and acidic residues" evidence="1">
    <location>
        <begin position="199"/>
        <end position="208"/>
    </location>
</feature>
<feature type="compositionally biased region" description="Polar residues" evidence="1">
    <location>
        <begin position="1822"/>
        <end position="1842"/>
    </location>
</feature>
<feature type="compositionally biased region" description="Basic residues" evidence="1">
    <location>
        <begin position="718"/>
        <end position="732"/>
    </location>
</feature>
<feature type="compositionally biased region" description="Polar residues" evidence="1">
    <location>
        <begin position="363"/>
        <end position="372"/>
    </location>
</feature>
<feature type="compositionally biased region" description="Low complexity" evidence="1">
    <location>
        <begin position="1291"/>
        <end position="1301"/>
    </location>
</feature>
<feature type="compositionally biased region" description="Basic and acidic residues" evidence="1">
    <location>
        <begin position="1812"/>
        <end position="1821"/>
    </location>
</feature>
<feature type="compositionally biased region" description="Low complexity" evidence="1">
    <location>
        <begin position="334"/>
        <end position="362"/>
    </location>
</feature>
<evidence type="ECO:0000313" key="2">
    <source>
        <dbReference type="EMBL" id="RSH77796.1"/>
    </source>
</evidence>
<feature type="compositionally biased region" description="Low complexity" evidence="1">
    <location>
        <begin position="95"/>
        <end position="107"/>
    </location>
</feature>
<dbReference type="Gene3D" id="2.30.29.30">
    <property type="entry name" value="Pleckstrin-homology domain (PH domain)/Phosphotyrosine-binding domain (PTB)"/>
    <property type="match status" value="1"/>
</dbReference>
<dbReference type="Proteomes" id="UP000279236">
    <property type="component" value="Unassembled WGS sequence"/>
</dbReference>
<feature type="compositionally biased region" description="Polar residues" evidence="1">
    <location>
        <begin position="1006"/>
        <end position="1020"/>
    </location>
</feature>
<feature type="compositionally biased region" description="Low complexity" evidence="1">
    <location>
        <begin position="259"/>
        <end position="273"/>
    </location>
</feature>
<feature type="compositionally biased region" description="Polar residues" evidence="1">
    <location>
        <begin position="297"/>
        <end position="307"/>
    </location>
</feature>
<reference evidence="2 3" key="1">
    <citation type="submission" date="2018-11" db="EMBL/GenBank/DDBJ databases">
        <title>Genome sequence of Apiotrichum porosum DSM 27194.</title>
        <authorList>
            <person name="Aliyu H."/>
            <person name="Gorte O."/>
            <person name="Ochsenreither K."/>
        </authorList>
    </citation>
    <scope>NUCLEOTIDE SEQUENCE [LARGE SCALE GENOMIC DNA]</scope>
    <source>
        <strain evidence="2 3">DSM 27194</strain>
    </source>
</reference>
<evidence type="ECO:0008006" key="4">
    <source>
        <dbReference type="Google" id="ProtNLM"/>
    </source>
</evidence>
<name>A0A427XG55_9TREE</name>
<feature type="compositionally biased region" description="Polar residues" evidence="1">
    <location>
        <begin position="595"/>
        <end position="605"/>
    </location>
</feature>
<dbReference type="PANTHER" id="PTHR24216">
    <property type="entry name" value="PAXILLIN-RELATED"/>
    <property type="match status" value="1"/>
</dbReference>
<dbReference type="CDD" id="cd13246">
    <property type="entry name" value="PH_Scd1"/>
    <property type="match status" value="1"/>
</dbReference>
<feature type="compositionally biased region" description="Pro residues" evidence="1">
    <location>
        <begin position="937"/>
        <end position="947"/>
    </location>
</feature>
<dbReference type="InterPro" id="IPR011993">
    <property type="entry name" value="PH-like_dom_sf"/>
</dbReference>
<feature type="compositionally biased region" description="Polar residues" evidence="1">
    <location>
        <begin position="315"/>
        <end position="333"/>
    </location>
</feature>
<dbReference type="EMBL" id="RSCE01000014">
    <property type="protein sequence ID" value="RSH77796.1"/>
    <property type="molecule type" value="Genomic_DNA"/>
</dbReference>